<feature type="signal peptide" evidence="1">
    <location>
        <begin position="1"/>
        <end position="22"/>
    </location>
</feature>
<accession>A0AAU7Z2W2</accession>
<protein>
    <recommendedName>
        <fullName evidence="3">Nuclear transport factor 2 family protein</fullName>
    </recommendedName>
</protein>
<dbReference type="RefSeq" id="WP_183790687.1">
    <property type="nucleotide sequence ID" value="NZ_CP132938.1"/>
</dbReference>
<dbReference type="Gene3D" id="3.10.450.50">
    <property type="match status" value="1"/>
</dbReference>
<gene>
    <name evidence="2" type="ORF">RBB81_04950</name>
</gene>
<dbReference type="KEGG" id="tgi:RBB81_04950"/>
<dbReference type="AlphaFoldDB" id="A0AAU7Z2W2"/>
<reference evidence="2" key="1">
    <citation type="submission" date="2023-08" db="EMBL/GenBank/DDBJ databases">
        <authorList>
            <person name="Messyasz A."/>
            <person name="Mannisto M.K."/>
            <person name="Kerkhof L.J."/>
            <person name="Haggblom M."/>
        </authorList>
    </citation>
    <scope>NUCLEOTIDE SEQUENCE</scope>
    <source>
        <strain evidence="2">M8UP39</strain>
    </source>
</reference>
<organism evidence="2">
    <name type="scientific">Tunturiibacter gelidiferens</name>
    <dbReference type="NCBI Taxonomy" id="3069689"/>
    <lineage>
        <taxon>Bacteria</taxon>
        <taxon>Pseudomonadati</taxon>
        <taxon>Acidobacteriota</taxon>
        <taxon>Terriglobia</taxon>
        <taxon>Terriglobales</taxon>
        <taxon>Acidobacteriaceae</taxon>
        <taxon>Tunturiibacter</taxon>
    </lineage>
</organism>
<dbReference type="InterPro" id="IPR032710">
    <property type="entry name" value="NTF2-like_dom_sf"/>
</dbReference>
<name>A0AAU7Z2W2_9BACT</name>
<evidence type="ECO:0000313" key="2">
    <source>
        <dbReference type="EMBL" id="XCB23275.1"/>
    </source>
</evidence>
<reference evidence="2" key="2">
    <citation type="journal article" date="2024" name="Environ. Microbiol.">
        <title>Genome analysis and description of Tunturibacter gen. nov. expands the diversity of Terriglobia in tundra soils.</title>
        <authorList>
            <person name="Messyasz A."/>
            <person name="Mannisto M.K."/>
            <person name="Kerkhof L.J."/>
            <person name="Haggblom M.M."/>
        </authorList>
    </citation>
    <scope>NUCLEOTIDE SEQUENCE</scope>
    <source>
        <strain evidence="2">M8UP39</strain>
    </source>
</reference>
<feature type="chain" id="PRO_5043549167" description="Nuclear transport factor 2 family protein" evidence="1">
    <location>
        <begin position="23"/>
        <end position="200"/>
    </location>
</feature>
<sequence>MKPANRIVATLLSLSLATLAHAQTSAAPAQPSTPPTLIGSIATRTDWPQAKPDDVKSPEAILNAVYSVISGPKGQARDWDRMRSLFIPDARLIPATTSAASGRSDAVVLTIDGYISRSQGRMTTNGFFERSIHNEIEQFGNIVQVWSTYESRHNADDPTPFIRGINSFQLLKDGDRYWVVNIFWDSESPTNPIPEKYLRK</sequence>
<keyword evidence="1" id="KW-0732">Signal</keyword>
<dbReference type="EMBL" id="CP132938">
    <property type="protein sequence ID" value="XCB23275.1"/>
    <property type="molecule type" value="Genomic_DNA"/>
</dbReference>
<dbReference type="SUPFAM" id="SSF54427">
    <property type="entry name" value="NTF2-like"/>
    <property type="match status" value="1"/>
</dbReference>
<evidence type="ECO:0008006" key="3">
    <source>
        <dbReference type="Google" id="ProtNLM"/>
    </source>
</evidence>
<proteinExistence type="predicted"/>
<evidence type="ECO:0000256" key="1">
    <source>
        <dbReference type="SAM" id="SignalP"/>
    </source>
</evidence>